<dbReference type="PANTHER" id="PTHR15117:SF24">
    <property type="entry name" value="SCA7 DOMAIN-CONTAINING PROTEIN"/>
    <property type="match status" value="1"/>
</dbReference>
<protein>
    <submittedName>
        <fullName evidence="2">Uncharacterized protein</fullName>
    </submittedName>
</protein>
<proteinExistence type="predicted"/>
<feature type="region of interest" description="Disordered" evidence="1">
    <location>
        <begin position="183"/>
        <end position="336"/>
    </location>
</feature>
<dbReference type="PANTHER" id="PTHR15117">
    <property type="entry name" value="ATAXIN 7 RELATED"/>
    <property type="match status" value="1"/>
</dbReference>
<evidence type="ECO:0000313" key="3">
    <source>
        <dbReference type="Proteomes" id="UP001221898"/>
    </source>
</evidence>
<comment type="caution">
    <text evidence="2">The sequence shown here is derived from an EMBL/GenBank/DDBJ whole genome shotgun (WGS) entry which is preliminary data.</text>
</comment>
<feature type="compositionally biased region" description="Polar residues" evidence="1">
    <location>
        <begin position="190"/>
        <end position="213"/>
    </location>
</feature>
<feature type="compositionally biased region" description="Pro residues" evidence="1">
    <location>
        <begin position="43"/>
        <end position="53"/>
    </location>
</feature>
<name>A0AAD7RN47_9TELE</name>
<evidence type="ECO:0000256" key="1">
    <source>
        <dbReference type="SAM" id="MobiDB-lite"/>
    </source>
</evidence>
<feature type="compositionally biased region" description="Pro residues" evidence="1">
    <location>
        <begin position="231"/>
        <end position="243"/>
    </location>
</feature>
<feature type="compositionally biased region" description="Low complexity" evidence="1">
    <location>
        <begin position="254"/>
        <end position="284"/>
    </location>
</feature>
<feature type="region of interest" description="Disordered" evidence="1">
    <location>
        <begin position="122"/>
        <end position="151"/>
    </location>
</feature>
<keyword evidence="3" id="KW-1185">Reference proteome</keyword>
<feature type="region of interest" description="Disordered" evidence="1">
    <location>
        <begin position="38"/>
        <end position="60"/>
    </location>
</feature>
<gene>
    <name evidence="2" type="ORF">AAFF_G00161840</name>
</gene>
<dbReference type="AlphaFoldDB" id="A0AAD7RN47"/>
<dbReference type="EMBL" id="JAINUG010000219">
    <property type="protein sequence ID" value="KAJ8387007.1"/>
    <property type="molecule type" value="Genomic_DNA"/>
</dbReference>
<accession>A0AAD7RN47</accession>
<sequence length="336" mass="34129">MGRGYYVFDRRWDRMRLALHCMVEKHVNAQMWRKLPLASESPTPSPGSHPPLQPFHAPSSISMPPPLLPSPFPAHATPSNSVSMVTYSAAFPRGAGGGAGGVFSIVDSASLLPPVPALAPIFPSQSRQPRAKPGKPPKACELSASRGQGGAVGGAVGGGWAVGGAVGGATGSRKRKSPVACVSSYVGPQRGSSHSVEPLPNSHQPAPTLSSNGTPPPLCARIEPSGHSAPAPSPSPSPSPSPESTPSSPGPTGGSARAPAPTAGPARSPNRPAPTASTDRAAAACCPQGPTQPSPDSRRYITEGVGVTGDSTRRRFASRESVAGQHHRANVVGLTS</sequence>
<evidence type="ECO:0000313" key="2">
    <source>
        <dbReference type="EMBL" id="KAJ8387007.1"/>
    </source>
</evidence>
<dbReference type="InterPro" id="IPR052237">
    <property type="entry name" value="Ataxin-7-like_regulator"/>
</dbReference>
<organism evidence="2 3">
    <name type="scientific">Aldrovandia affinis</name>
    <dbReference type="NCBI Taxonomy" id="143900"/>
    <lineage>
        <taxon>Eukaryota</taxon>
        <taxon>Metazoa</taxon>
        <taxon>Chordata</taxon>
        <taxon>Craniata</taxon>
        <taxon>Vertebrata</taxon>
        <taxon>Euteleostomi</taxon>
        <taxon>Actinopterygii</taxon>
        <taxon>Neopterygii</taxon>
        <taxon>Teleostei</taxon>
        <taxon>Notacanthiformes</taxon>
        <taxon>Halosauridae</taxon>
        <taxon>Aldrovandia</taxon>
    </lineage>
</organism>
<reference evidence="2" key="1">
    <citation type="journal article" date="2023" name="Science">
        <title>Genome structures resolve the early diversification of teleost fishes.</title>
        <authorList>
            <person name="Parey E."/>
            <person name="Louis A."/>
            <person name="Montfort J."/>
            <person name="Bouchez O."/>
            <person name="Roques C."/>
            <person name="Iampietro C."/>
            <person name="Lluch J."/>
            <person name="Castinel A."/>
            <person name="Donnadieu C."/>
            <person name="Desvignes T."/>
            <person name="Floi Bucao C."/>
            <person name="Jouanno E."/>
            <person name="Wen M."/>
            <person name="Mejri S."/>
            <person name="Dirks R."/>
            <person name="Jansen H."/>
            <person name="Henkel C."/>
            <person name="Chen W.J."/>
            <person name="Zahm M."/>
            <person name="Cabau C."/>
            <person name="Klopp C."/>
            <person name="Thompson A.W."/>
            <person name="Robinson-Rechavi M."/>
            <person name="Braasch I."/>
            <person name="Lecointre G."/>
            <person name="Bobe J."/>
            <person name="Postlethwait J.H."/>
            <person name="Berthelot C."/>
            <person name="Roest Crollius H."/>
            <person name="Guiguen Y."/>
        </authorList>
    </citation>
    <scope>NUCLEOTIDE SEQUENCE</scope>
    <source>
        <strain evidence="2">NC1722</strain>
    </source>
</reference>
<dbReference type="Proteomes" id="UP001221898">
    <property type="component" value="Unassembled WGS sequence"/>
</dbReference>